<proteinExistence type="predicted"/>
<name>A0A4V2PND5_9GAMM</name>
<dbReference type="InterPro" id="IPR052894">
    <property type="entry name" value="AsmA-related"/>
</dbReference>
<dbReference type="Pfam" id="PF05170">
    <property type="entry name" value="AsmA"/>
    <property type="match status" value="2"/>
</dbReference>
<dbReference type="OrthoDB" id="9766390at2"/>
<organism evidence="2 3">
    <name type="scientific">Celerinatantimonas diazotrophica</name>
    <dbReference type="NCBI Taxonomy" id="412034"/>
    <lineage>
        <taxon>Bacteria</taxon>
        <taxon>Pseudomonadati</taxon>
        <taxon>Pseudomonadota</taxon>
        <taxon>Gammaproteobacteria</taxon>
        <taxon>Celerinatantimonadaceae</taxon>
        <taxon>Celerinatantimonas</taxon>
    </lineage>
</organism>
<protein>
    <submittedName>
        <fullName evidence="2">Uncharacterized protein involved in outer membrane biogenesis</fullName>
    </submittedName>
</protein>
<dbReference type="GO" id="GO:0005886">
    <property type="term" value="C:plasma membrane"/>
    <property type="evidence" value="ECO:0007669"/>
    <property type="project" value="TreeGrafter"/>
</dbReference>
<sequence>MRKWMIALVALIAVTCAAILTVVLQINPNDFKSVISQEVKAKTGRTLTIAGNMHWHFWPLTLSASDMSLSDDPDFRDGKLLSIGQMKVAVSPWGLVEKHLELGKIELSQVSVHWLRNAQGQTNIQSLLNDVRRASGTHIVDPSLWQVSTQGIEIHDATLDLTDQLDHQHIQIAPLNISLGSKSADQSRPLDISLHFNDGVHQLQSSLKASVRVTNNWTNWTLIDFTQTTHFHGLFQKQGLEKLTLSGAAHFDSKSKQLVMRPLSFSFNKQPSMDGELDFDGQHIPYNVTFNVTGSALQLPRFETLLNRFGHQHIQGLDLVNAQGQFKLDQLKMGRVTLDHLLSKVLVKKGAIKFQQLTADFYEGNISANTELDLSQNPVTFAVTGDIAGVDANALFQSWCARSPVTGTLRLSTQLEGTLPIQSFHNVKGNVQVNLADGLLRGVDLTSLASSGQSSLKQLSGRAEFTSDQLNLQAIQMQLASGVARHGSGHWNEKADQAMVTLLSGDKFLKRLSVSHELCQPHYLFKN</sequence>
<dbReference type="PANTHER" id="PTHR30441">
    <property type="entry name" value="DUF748 DOMAIN-CONTAINING PROTEIN"/>
    <property type="match status" value="1"/>
</dbReference>
<feature type="domain" description="AsmA" evidence="1">
    <location>
        <begin position="6"/>
        <end position="200"/>
    </location>
</feature>
<dbReference type="InterPro" id="IPR007844">
    <property type="entry name" value="AsmA"/>
</dbReference>
<gene>
    <name evidence="2" type="ORF">EV690_3568</name>
</gene>
<comment type="caution">
    <text evidence="2">The sequence shown here is derived from an EMBL/GenBank/DDBJ whole genome shotgun (WGS) entry which is preliminary data.</text>
</comment>
<evidence type="ECO:0000313" key="2">
    <source>
        <dbReference type="EMBL" id="TCK46617.1"/>
    </source>
</evidence>
<evidence type="ECO:0000259" key="1">
    <source>
        <dbReference type="Pfam" id="PF05170"/>
    </source>
</evidence>
<reference evidence="2 3" key="1">
    <citation type="submission" date="2019-03" db="EMBL/GenBank/DDBJ databases">
        <title>Genomic Encyclopedia of Type Strains, Phase IV (KMG-IV): sequencing the most valuable type-strain genomes for metagenomic binning, comparative biology and taxonomic classification.</title>
        <authorList>
            <person name="Goeker M."/>
        </authorList>
    </citation>
    <scope>NUCLEOTIDE SEQUENCE [LARGE SCALE GENOMIC DNA]</scope>
    <source>
        <strain evidence="2 3">DSM 18577</strain>
    </source>
</reference>
<feature type="domain" description="AsmA" evidence="1">
    <location>
        <begin position="321"/>
        <end position="486"/>
    </location>
</feature>
<dbReference type="PANTHER" id="PTHR30441:SF4">
    <property type="entry name" value="PROTEIN ASMA"/>
    <property type="match status" value="1"/>
</dbReference>
<dbReference type="RefSeq" id="WP_131914299.1">
    <property type="nucleotide sequence ID" value="NZ_OU594967.1"/>
</dbReference>
<evidence type="ECO:0000313" key="3">
    <source>
        <dbReference type="Proteomes" id="UP000295565"/>
    </source>
</evidence>
<dbReference type="AlphaFoldDB" id="A0A4V2PND5"/>
<dbReference type="GO" id="GO:0090313">
    <property type="term" value="P:regulation of protein targeting to membrane"/>
    <property type="evidence" value="ECO:0007669"/>
    <property type="project" value="TreeGrafter"/>
</dbReference>
<dbReference type="EMBL" id="SMGD01000018">
    <property type="protein sequence ID" value="TCK46617.1"/>
    <property type="molecule type" value="Genomic_DNA"/>
</dbReference>
<dbReference type="Proteomes" id="UP000295565">
    <property type="component" value="Unassembled WGS sequence"/>
</dbReference>
<accession>A0A4V2PND5</accession>
<keyword evidence="3" id="KW-1185">Reference proteome</keyword>